<accession>A0ACB8RLU1</accession>
<name>A0ACB8RLU1_9AGAM</name>
<evidence type="ECO:0000313" key="2">
    <source>
        <dbReference type="Proteomes" id="UP000814033"/>
    </source>
</evidence>
<dbReference type="EMBL" id="MU275975">
    <property type="protein sequence ID" value="KAI0044661.1"/>
    <property type="molecule type" value="Genomic_DNA"/>
</dbReference>
<sequence length="362" mass="41456">MQPIVPLDVQFTVIEWVYRSSQHWDVDYQTLCACAVVCKAWAPIAQRMLFRRLPTFAPLSMRGHVHQLIHCLRANPRLASYVCSVHISFLFSTSEEHWSLLLLDHCPQVRSITFEDVISNLSWTTALENRLRALPINPISLEILGDANNVMRIAPLWPSVQVLSLYSWNNAGDINDDDWDTDTPVRIPVPRSVRSIWIRTDFIPWVLVREHELRDLAFQCPGWSDRAWVASLLASGILPQLRSVDIEGEIPPPDVMAQLTQLRSLIFTDESDWEVVLPQNLCHLGVHCRWRTAALMDQHPEPVGPLIAAVRAAGNLRLLTMLSDAPDRVREMFHEACRDRGIDLAFYEDPEQSPRPENVDWI</sequence>
<organism evidence="1 2">
    <name type="scientific">Auriscalpium vulgare</name>
    <dbReference type="NCBI Taxonomy" id="40419"/>
    <lineage>
        <taxon>Eukaryota</taxon>
        <taxon>Fungi</taxon>
        <taxon>Dikarya</taxon>
        <taxon>Basidiomycota</taxon>
        <taxon>Agaricomycotina</taxon>
        <taxon>Agaricomycetes</taxon>
        <taxon>Russulales</taxon>
        <taxon>Auriscalpiaceae</taxon>
        <taxon>Auriscalpium</taxon>
    </lineage>
</organism>
<reference evidence="1" key="2">
    <citation type="journal article" date="2022" name="New Phytol.">
        <title>Evolutionary transition to the ectomycorrhizal habit in the genomes of a hyperdiverse lineage of mushroom-forming fungi.</title>
        <authorList>
            <person name="Looney B."/>
            <person name="Miyauchi S."/>
            <person name="Morin E."/>
            <person name="Drula E."/>
            <person name="Courty P.E."/>
            <person name="Kohler A."/>
            <person name="Kuo A."/>
            <person name="LaButti K."/>
            <person name="Pangilinan J."/>
            <person name="Lipzen A."/>
            <person name="Riley R."/>
            <person name="Andreopoulos W."/>
            <person name="He G."/>
            <person name="Johnson J."/>
            <person name="Nolan M."/>
            <person name="Tritt A."/>
            <person name="Barry K.W."/>
            <person name="Grigoriev I.V."/>
            <person name="Nagy L.G."/>
            <person name="Hibbett D."/>
            <person name="Henrissat B."/>
            <person name="Matheny P.B."/>
            <person name="Labbe J."/>
            <person name="Martin F.M."/>
        </authorList>
    </citation>
    <scope>NUCLEOTIDE SEQUENCE</scope>
    <source>
        <strain evidence="1">FP105234-sp</strain>
    </source>
</reference>
<reference evidence="1" key="1">
    <citation type="submission" date="2021-02" db="EMBL/GenBank/DDBJ databases">
        <authorList>
            <consortium name="DOE Joint Genome Institute"/>
            <person name="Ahrendt S."/>
            <person name="Looney B.P."/>
            <person name="Miyauchi S."/>
            <person name="Morin E."/>
            <person name="Drula E."/>
            <person name="Courty P.E."/>
            <person name="Chicoki N."/>
            <person name="Fauchery L."/>
            <person name="Kohler A."/>
            <person name="Kuo A."/>
            <person name="Labutti K."/>
            <person name="Pangilinan J."/>
            <person name="Lipzen A."/>
            <person name="Riley R."/>
            <person name="Andreopoulos W."/>
            <person name="He G."/>
            <person name="Johnson J."/>
            <person name="Barry K.W."/>
            <person name="Grigoriev I.V."/>
            <person name="Nagy L."/>
            <person name="Hibbett D."/>
            <person name="Henrissat B."/>
            <person name="Matheny P.B."/>
            <person name="Labbe J."/>
            <person name="Martin F."/>
        </authorList>
    </citation>
    <scope>NUCLEOTIDE SEQUENCE</scope>
    <source>
        <strain evidence="1">FP105234-sp</strain>
    </source>
</reference>
<protein>
    <submittedName>
        <fullName evidence="1">Uncharacterized protein</fullName>
    </submittedName>
</protein>
<proteinExistence type="predicted"/>
<evidence type="ECO:0000313" key="1">
    <source>
        <dbReference type="EMBL" id="KAI0044661.1"/>
    </source>
</evidence>
<gene>
    <name evidence="1" type="ORF">FA95DRAFT_228614</name>
</gene>
<comment type="caution">
    <text evidence="1">The sequence shown here is derived from an EMBL/GenBank/DDBJ whole genome shotgun (WGS) entry which is preliminary data.</text>
</comment>
<keyword evidence="2" id="KW-1185">Reference proteome</keyword>
<dbReference type="Proteomes" id="UP000814033">
    <property type="component" value="Unassembled WGS sequence"/>
</dbReference>